<dbReference type="PANTHER" id="PTHR23089">
    <property type="entry name" value="HISTIDINE TRIAD HIT PROTEIN"/>
    <property type="match status" value="1"/>
</dbReference>
<protein>
    <submittedName>
        <fullName evidence="5">HIT domain protein</fullName>
    </submittedName>
</protein>
<sequence length="112" mass="12259">MSDCIFCKIINGEIPCQKVYEDTDVLAFNDINPAAETHVLVIPKQHISSLNDLNNSHEQIMGKLMIAIPKIAKQLGLKGFKTIINTGKEGGQVVFHIHAHILGGSIKKSMPV</sequence>
<dbReference type="InterPro" id="IPR036265">
    <property type="entry name" value="HIT-like_sf"/>
</dbReference>
<dbReference type="AlphaFoldDB" id="A0A1J0KRA9"/>
<gene>
    <name evidence="5" type="ORF">KX01_7</name>
</gene>
<evidence type="ECO:0000259" key="4">
    <source>
        <dbReference type="PROSITE" id="PS51084"/>
    </source>
</evidence>
<dbReference type="KEGG" id="frc:KX01_7"/>
<evidence type="ECO:0000313" key="5">
    <source>
        <dbReference type="EMBL" id="APC96234.1"/>
    </source>
</evidence>
<proteinExistence type="predicted"/>
<dbReference type="Proteomes" id="UP000182521">
    <property type="component" value="Chromosome"/>
</dbReference>
<dbReference type="EMBL" id="CP009654">
    <property type="protein sequence ID" value="APC96234.1"/>
    <property type="molecule type" value="Genomic_DNA"/>
</dbReference>
<reference evidence="6" key="1">
    <citation type="submission" date="2014-10" db="EMBL/GenBank/DDBJ databases">
        <authorList>
            <person name="Kuske C.R."/>
            <person name="Challacombe J.F."/>
            <person name="Daligault H.E."/>
            <person name="Davenport K.W."/>
            <person name="Johnson S.L."/>
            <person name="Siddaramappa S."/>
            <person name="Petersen J.M."/>
        </authorList>
    </citation>
    <scope>NUCLEOTIDE SEQUENCE [LARGE SCALE GENOMIC DNA]</scope>
    <source>
        <strain evidence="6">CA97-1460</strain>
    </source>
</reference>
<dbReference type="InterPro" id="IPR001310">
    <property type="entry name" value="Histidine_triad_HIT"/>
</dbReference>
<feature type="domain" description="HIT" evidence="4">
    <location>
        <begin position="5"/>
        <end position="112"/>
    </location>
</feature>
<dbReference type="Pfam" id="PF01230">
    <property type="entry name" value="HIT"/>
    <property type="match status" value="1"/>
</dbReference>
<dbReference type="SUPFAM" id="SSF54197">
    <property type="entry name" value="HIT-like"/>
    <property type="match status" value="1"/>
</dbReference>
<evidence type="ECO:0000313" key="6">
    <source>
        <dbReference type="Proteomes" id="UP000182521"/>
    </source>
</evidence>
<dbReference type="PROSITE" id="PS51084">
    <property type="entry name" value="HIT_2"/>
    <property type="match status" value="1"/>
</dbReference>
<dbReference type="STRING" id="1542390.KX01_7"/>
<dbReference type="PRINTS" id="PR00332">
    <property type="entry name" value="HISTRIAD"/>
</dbReference>
<dbReference type="Gene3D" id="3.30.428.10">
    <property type="entry name" value="HIT-like"/>
    <property type="match status" value="1"/>
</dbReference>
<organism evidence="5 6">
    <name type="scientific">Francisella frigiditurris</name>
    <dbReference type="NCBI Taxonomy" id="1542390"/>
    <lineage>
        <taxon>Bacteria</taxon>
        <taxon>Pseudomonadati</taxon>
        <taxon>Pseudomonadota</taxon>
        <taxon>Gammaproteobacteria</taxon>
        <taxon>Thiotrichales</taxon>
        <taxon>Francisellaceae</taxon>
        <taxon>Francisella</taxon>
    </lineage>
</organism>
<dbReference type="GO" id="GO:0003824">
    <property type="term" value="F:catalytic activity"/>
    <property type="evidence" value="ECO:0007669"/>
    <property type="project" value="InterPro"/>
</dbReference>
<evidence type="ECO:0000256" key="1">
    <source>
        <dbReference type="PIRSR" id="PIRSR601310-1"/>
    </source>
</evidence>
<dbReference type="RefSeq" id="WP_071663052.1">
    <property type="nucleotide sequence ID" value="NZ_CP009654.1"/>
</dbReference>
<feature type="short sequence motif" description="Histidine triad motif" evidence="2 3">
    <location>
        <begin position="96"/>
        <end position="100"/>
    </location>
</feature>
<dbReference type="InterPro" id="IPR011146">
    <property type="entry name" value="HIT-like"/>
</dbReference>
<name>A0A1J0KRA9_9GAMM</name>
<dbReference type="CDD" id="cd01276">
    <property type="entry name" value="PKCI_related"/>
    <property type="match status" value="1"/>
</dbReference>
<feature type="active site" description="Tele-AMP-histidine intermediate" evidence="1">
    <location>
        <position position="98"/>
    </location>
</feature>
<accession>A0A1J0KRA9</accession>
<evidence type="ECO:0000256" key="2">
    <source>
        <dbReference type="PIRSR" id="PIRSR601310-3"/>
    </source>
</evidence>
<dbReference type="OrthoDB" id="9784774at2"/>
<evidence type="ECO:0000256" key="3">
    <source>
        <dbReference type="PROSITE-ProRule" id="PRU00464"/>
    </source>
</evidence>
<keyword evidence="6" id="KW-1185">Reference proteome</keyword>